<proteinExistence type="predicted"/>
<accession>F2UFP9</accession>
<dbReference type="Proteomes" id="UP000007799">
    <property type="component" value="Unassembled WGS sequence"/>
</dbReference>
<feature type="compositionally biased region" description="Basic and acidic residues" evidence="1">
    <location>
        <begin position="322"/>
        <end position="334"/>
    </location>
</feature>
<dbReference type="InterPro" id="IPR050754">
    <property type="entry name" value="FKBP4/5/8-like"/>
</dbReference>
<protein>
    <recommendedName>
        <fullName evidence="4">BDBT FKBP like N-terminal domain-containing protein</fullName>
    </recommendedName>
</protein>
<dbReference type="InParanoid" id="F2UFP9"/>
<dbReference type="EMBL" id="GL832972">
    <property type="protein sequence ID" value="EGD75617.1"/>
    <property type="molecule type" value="Genomic_DNA"/>
</dbReference>
<gene>
    <name evidence="2" type="ORF">PTSG_06684</name>
</gene>
<evidence type="ECO:0000313" key="3">
    <source>
        <dbReference type="Proteomes" id="UP000007799"/>
    </source>
</evidence>
<dbReference type="OrthoDB" id="433738at2759"/>
<evidence type="ECO:0000256" key="1">
    <source>
        <dbReference type="SAM" id="MobiDB-lite"/>
    </source>
</evidence>
<keyword evidence="3" id="KW-1185">Reference proteome</keyword>
<dbReference type="KEGG" id="sre:PTSG_06684"/>
<dbReference type="Gene3D" id="1.25.40.10">
    <property type="entry name" value="Tetratricopeptide repeat domain"/>
    <property type="match status" value="1"/>
</dbReference>
<sequence>MLEVKVGAGTSLDTVRPCSSITVGVSVRQDQTEVEEGRVEHTWTLHKDDVPLSNVPPHVCAVLEDVLLDAAVGSEVTVVDEIAGVHLKLTVKHADQKGLLRALMTADTHAHLAKRFKGNGVILFKNQQTYWAARSFSKCIQHLVLFKELHQLPLEGELGPLYDAAYSNLAECHLRLGRPFVYACAPAKRHAFHTMASVCCDKVLEVDADDPVHTKARFRKAKAERINGQPDVSIELLTRILQKDPGNKAAQQELQRAEADMARQRRREAAMYAGMFAAKPDTPKHAADKQEEVGGGRVVDSRPSAREQGTGADGADGADGDGGDKEGEVQHASS</sequence>
<dbReference type="PANTHER" id="PTHR46512:SF10">
    <property type="entry name" value="FK506-BINDING PROTEIN-LIKE"/>
    <property type="match status" value="1"/>
</dbReference>
<dbReference type="PANTHER" id="PTHR46512">
    <property type="entry name" value="PEPTIDYLPROLYL ISOMERASE"/>
    <property type="match status" value="1"/>
</dbReference>
<dbReference type="RefSeq" id="XP_004992074.1">
    <property type="nucleotide sequence ID" value="XM_004992017.1"/>
</dbReference>
<evidence type="ECO:0000313" key="2">
    <source>
        <dbReference type="EMBL" id="EGD75617.1"/>
    </source>
</evidence>
<dbReference type="InterPro" id="IPR011990">
    <property type="entry name" value="TPR-like_helical_dom_sf"/>
</dbReference>
<organism evidence="3">
    <name type="scientific">Salpingoeca rosetta (strain ATCC 50818 / BSB-021)</name>
    <dbReference type="NCBI Taxonomy" id="946362"/>
    <lineage>
        <taxon>Eukaryota</taxon>
        <taxon>Choanoflagellata</taxon>
        <taxon>Craspedida</taxon>
        <taxon>Salpingoecidae</taxon>
        <taxon>Salpingoeca</taxon>
    </lineage>
</organism>
<dbReference type="SUPFAM" id="SSF48452">
    <property type="entry name" value="TPR-like"/>
    <property type="match status" value="1"/>
</dbReference>
<feature type="region of interest" description="Disordered" evidence="1">
    <location>
        <begin position="276"/>
        <end position="334"/>
    </location>
</feature>
<evidence type="ECO:0008006" key="4">
    <source>
        <dbReference type="Google" id="ProtNLM"/>
    </source>
</evidence>
<name>F2UFP9_SALR5</name>
<reference evidence="2" key="1">
    <citation type="submission" date="2009-08" db="EMBL/GenBank/DDBJ databases">
        <title>Annotation of Salpingoeca rosetta.</title>
        <authorList>
            <consortium name="The Broad Institute Genome Sequencing Platform"/>
            <person name="Russ C."/>
            <person name="Cuomo C."/>
            <person name="Burger G."/>
            <person name="Gray M.W."/>
            <person name="Holland P.W.H."/>
            <person name="King N."/>
            <person name="Lang F.B.F."/>
            <person name="Roger A.J."/>
            <person name="Ruiz-Trillo I."/>
            <person name="Young S.K."/>
            <person name="Zeng Q."/>
            <person name="Gargeya S."/>
            <person name="Alvarado L."/>
            <person name="Berlin A."/>
            <person name="Chapman S.B."/>
            <person name="Chen Z."/>
            <person name="Freedman E."/>
            <person name="Gellesch M."/>
            <person name="Goldberg J."/>
            <person name="Griggs A."/>
            <person name="Gujja S."/>
            <person name="Heilman E."/>
            <person name="Heiman D."/>
            <person name="Howarth C."/>
            <person name="Mehta T."/>
            <person name="Neiman D."/>
            <person name="Pearson M."/>
            <person name="Roberts A."/>
            <person name="Saif S."/>
            <person name="Shea T."/>
            <person name="Shenoy N."/>
            <person name="Sisk P."/>
            <person name="Stolte C."/>
            <person name="Sykes S."/>
            <person name="White J."/>
            <person name="Yandava C."/>
            <person name="Haas B."/>
            <person name="Nusbaum C."/>
            <person name="Birren B."/>
        </authorList>
    </citation>
    <scope>NUCLEOTIDE SEQUENCE [LARGE SCALE GENOMIC DNA]</scope>
    <source>
        <strain evidence="2">ATCC 50818</strain>
    </source>
</reference>
<dbReference type="AlphaFoldDB" id="F2UFP9"/>
<feature type="compositionally biased region" description="Basic and acidic residues" evidence="1">
    <location>
        <begin position="281"/>
        <end position="305"/>
    </location>
</feature>
<dbReference type="STRING" id="946362.F2UFP9"/>
<dbReference type="GeneID" id="16072632"/>